<keyword evidence="2" id="KW-1185">Reference proteome</keyword>
<accession>A0AAE0Z3M5</accession>
<reference evidence="1" key="1">
    <citation type="journal article" date="2023" name="G3 (Bethesda)">
        <title>A reference genome for the long-term kleptoplast-retaining sea slug Elysia crispata morphotype clarki.</title>
        <authorList>
            <person name="Eastman K.E."/>
            <person name="Pendleton A.L."/>
            <person name="Shaikh M.A."/>
            <person name="Suttiyut T."/>
            <person name="Ogas R."/>
            <person name="Tomko P."/>
            <person name="Gavelis G."/>
            <person name="Widhalm J.R."/>
            <person name="Wisecaver J.H."/>
        </authorList>
    </citation>
    <scope>NUCLEOTIDE SEQUENCE</scope>
    <source>
        <strain evidence="1">ECLA1</strain>
    </source>
</reference>
<proteinExistence type="predicted"/>
<dbReference type="AlphaFoldDB" id="A0AAE0Z3M5"/>
<protein>
    <submittedName>
        <fullName evidence="1">Uncharacterized protein</fullName>
    </submittedName>
</protein>
<sequence length="201" mass="22623">MEYGFGRREVLGWSERIVGGEQERLPSLAQWLTQFPGLPPVSHLRLNKVFDGSPPNKREAATSCRATRMVCRFEPLASRDDQPFRVENSSPIKEMLCEYSGPEVATHCDVHVKKKNNDHVPILRSLRVSSTPQQNGGGNDVQWIQREDCKYSWVYREVSGTGSLGDLTDLVTNLGHGTRRPNPCQKLTTNRLQSAVMMKNG</sequence>
<dbReference type="EMBL" id="JAWDGP010004927">
    <property type="protein sequence ID" value="KAK3761262.1"/>
    <property type="molecule type" value="Genomic_DNA"/>
</dbReference>
<comment type="caution">
    <text evidence="1">The sequence shown here is derived from an EMBL/GenBank/DDBJ whole genome shotgun (WGS) entry which is preliminary data.</text>
</comment>
<dbReference type="Proteomes" id="UP001283361">
    <property type="component" value="Unassembled WGS sequence"/>
</dbReference>
<evidence type="ECO:0000313" key="2">
    <source>
        <dbReference type="Proteomes" id="UP001283361"/>
    </source>
</evidence>
<evidence type="ECO:0000313" key="1">
    <source>
        <dbReference type="EMBL" id="KAK3761262.1"/>
    </source>
</evidence>
<name>A0AAE0Z3M5_9GAST</name>
<gene>
    <name evidence="1" type="ORF">RRG08_022661</name>
</gene>
<organism evidence="1 2">
    <name type="scientific">Elysia crispata</name>
    <name type="common">lettuce slug</name>
    <dbReference type="NCBI Taxonomy" id="231223"/>
    <lineage>
        <taxon>Eukaryota</taxon>
        <taxon>Metazoa</taxon>
        <taxon>Spiralia</taxon>
        <taxon>Lophotrochozoa</taxon>
        <taxon>Mollusca</taxon>
        <taxon>Gastropoda</taxon>
        <taxon>Heterobranchia</taxon>
        <taxon>Euthyneura</taxon>
        <taxon>Panpulmonata</taxon>
        <taxon>Sacoglossa</taxon>
        <taxon>Placobranchoidea</taxon>
        <taxon>Plakobranchidae</taxon>
        <taxon>Elysia</taxon>
    </lineage>
</organism>